<gene>
    <name evidence="1" type="ORF">RVH16_11865</name>
</gene>
<accession>A0AAE4IHM0</accession>
<dbReference type="AlphaFoldDB" id="A0AAE4IHM0"/>
<evidence type="ECO:0000313" key="1">
    <source>
        <dbReference type="EMBL" id="MDU0245401.1"/>
    </source>
</evidence>
<organism evidence="1 2">
    <name type="scientific">Bacteroides uniformis</name>
    <dbReference type="NCBI Taxonomy" id="820"/>
    <lineage>
        <taxon>Bacteria</taxon>
        <taxon>Pseudomonadati</taxon>
        <taxon>Bacteroidota</taxon>
        <taxon>Bacteroidia</taxon>
        <taxon>Bacteroidales</taxon>
        <taxon>Bacteroidaceae</taxon>
        <taxon>Bacteroides</taxon>
    </lineage>
</organism>
<name>A0AAE4IHM0_BACUN</name>
<sequence length="111" mass="12564">MAYKSAICCVPVFGAKQGRWHICHKCQSSQPVVLAATSTICPFVTGMPSVCFYSFAPHHQRNVTGLVRKRHSLTLWQQSCYGVSERLFTEAKHEKTVHLGHKLPRLTLRQI</sequence>
<reference evidence="1" key="1">
    <citation type="submission" date="2023-10" db="EMBL/GenBank/DDBJ databases">
        <title>Genome of Potential pathogenic bacteria in Crohn's disease.</title>
        <authorList>
            <person name="Rodriguez-Palacios A."/>
        </authorList>
    </citation>
    <scope>NUCLEOTIDE SEQUENCE</scope>
    <source>
        <strain evidence="1">CavFT-hAR50</strain>
    </source>
</reference>
<dbReference type="RefSeq" id="WP_171035076.1">
    <property type="nucleotide sequence ID" value="NZ_JANUJA010000001.1"/>
</dbReference>
<dbReference type="EMBL" id="JAWDEU010000002">
    <property type="protein sequence ID" value="MDU0245401.1"/>
    <property type="molecule type" value="Genomic_DNA"/>
</dbReference>
<evidence type="ECO:0000313" key="2">
    <source>
        <dbReference type="Proteomes" id="UP001181247"/>
    </source>
</evidence>
<proteinExistence type="predicted"/>
<comment type="caution">
    <text evidence="1">The sequence shown here is derived from an EMBL/GenBank/DDBJ whole genome shotgun (WGS) entry which is preliminary data.</text>
</comment>
<protein>
    <submittedName>
        <fullName evidence="1">Uncharacterized protein</fullName>
    </submittedName>
</protein>
<dbReference type="Proteomes" id="UP001181247">
    <property type="component" value="Unassembled WGS sequence"/>
</dbReference>